<evidence type="ECO:0000313" key="3">
    <source>
        <dbReference type="WBParaSite" id="Gr19_v10_g9589.t1"/>
    </source>
</evidence>
<accession>A0A914IDG1</accession>
<dbReference type="Proteomes" id="UP000887572">
    <property type="component" value="Unplaced"/>
</dbReference>
<organism evidence="2 3">
    <name type="scientific">Globodera rostochiensis</name>
    <name type="common">Golden nematode worm</name>
    <name type="synonym">Heterodera rostochiensis</name>
    <dbReference type="NCBI Taxonomy" id="31243"/>
    <lineage>
        <taxon>Eukaryota</taxon>
        <taxon>Metazoa</taxon>
        <taxon>Ecdysozoa</taxon>
        <taxon>Nematoda</taxon>
        <taxon>Chromadorea</taxon>
        <taxon>Rhabditida</taxon>
        <taxon>Tylenchina</taxon>
        <taxon>Tylenchomorpha</taxon>
        <taxon>Tylenchoidea</taxon>
        <taxon>Heteroderidae</taxon>
        <taxon>Heteroderinae</taxon>
        <taxon>Globodera</taxon>
    </lineage>
</organism>
<dbReference type="WBParaSite" id="Gr19_v10_g9589.t1">
    <property type="protein sequence ID" value="Gr19_v10_g9589.t1"/>
    <property type="gene ID" value="Gr19_v10_g9589"/>
</dbReference>
<protein>
    <submittedName>
        <fullName evidence="3">Secreted protein</fullName>
    </submittedName>
</protein>
<proteinExistence type="predicted"/>
<evidence type="ECO:0000256" key="1">
    <source>
        <dbReference type="SAM" id="MobiDB-lite"/>
    </source>
</evidence>
<sequence length="143" mass="16206">MTERRFILYSVIAVSSSLFDCVPEKHYCLLLTGKKLDDNNDDDGRATSLPPPELNASKQQQQHNNRLLAQVWSDNCSSWLDGWKWGIEPAHVHYEHGVYASGVENRRGGGGPLCEVRPPSAVHNNFFLDVEQKNVCVARNWTR</sequence>
<evidence type="ECO:0000313" key="2">
    <source>
        <dbReference type="Proteomes" id="UP000887572"/>
    </source>
</evidence>
<dbReference type="AlphaFoldDB" id="A0A914IDG1"/>
<feature type="region of interest" description="Disordered" evidence="1">
    <location>
        <begin position="40"/>
        <end position="61"/>
    </location>
</feature>
<reference evidence="3" key="1">
    <citation type="submission" date="2022-11" db="UniProtKB">
        <authorList>
            <consortium name="WormBaseParasite"/>
        </authorList>
    </citation>
    <scope>IDENTIFICATION</scope>
</reference>
<name>A0A914IDG1_GLORO</name>
<keyword evidence="2" id="KW-1185">Reference proteome</keyword>